<dbReference type="Gene3D" id="3.30.70.1290">
    <property type="entry name" value="Transposase IS200-like"/>
    <property type="match status" value="1"/>
</dbReference>
<dbReference type="Proteomes" id="UP000617555">
    <property type="component" value="Unassembled WGS sequence"/>
</dbReference>
<organism evidence="1 2">
    <name type="scientific">Shewanella inventionis</name>
    <dbReference type="NCBI Taxonomy" id="1738770"/>
    <lineage>
        <taxon>Bacteria</taxon>
        <taxon>Pseudomonadati</taxon>
        <taxon>Pseudomonadota</taxon>
        <taxon>Gammaproteobacteria</taxon>
        <taxon>Alteromonadales</taxon>
        <taxon>Shewanellaceae</taxon>
        <taxon>Shewanella</taxon>
    </lineage>
</organism>
<evidence type="ECO:0008006" key="3">
    <source>
        <dbReference type="Google" id="ProtNLM"/>
    </source>
</evidence>
<dbReference type="PANTHER" id="PTHR34322:SF2">
    <property type="entry name" value="TRANSPOSASE IS200-LIKE DOMAIN-CONTAINING PROTEIN"/>
    <property type="match status" value="1"/>
</dbReference>
<dbReference type="PANTHER" id="PTHR34322">
    <property type="entry name" value="TRANSPOSASE, Y1_TNP DOMAIN-CONTAINING"/>
    <property type="match status" value="1"/>
</dbReference>
<keyword evidence="2" id="KW-1185">Reference proteome</keyword>
<reference evidence="2" key="1">
    <citation type="journal article" date="2019" name="Int. J. Syst. Evol. Microbiol.">
        <title>The Global Catalogue of Microorganisms (GCM) 10K type strain sequencing project: providing services to taxonomists for standard genome sequencing and annotation.</title>
        <authorList>
            <consortium name="The Broad Institute Genomics Platform"/>
            <consortium name="The Broad Institute Genome Sequencing Center for Infectious Disease"/>
            <person name="Wu L."/>
            <person name="Ma J."/>
        </authorList>
    </citation>
    <scope>NUCLEOTIDE SEQUENCE [LARGE SCALE GENOMIC DNA]</scope>
    <source>
        <strain evidence="2">CGMCC 1.15339</strain>
    </source>
</reference>
<name>A0ABQ1J0Q4_9GAMM</name>
<evidence type="ECO:0000313" key="1">
    <source>
        <dbReference type="EMBL" id="GGB57260.1"/>
    </source>
</evidence>
<dbReference type="InterPro" id="IPR036515">
    <property type="entry name" value="Transposase_17_sf"/>
</dbReference>
<comment type="caution">
    <text evidence="1">The sequence shown here is derived from an EMBL/GenBank/DDBJ whole genome shotgun (WGS) entry which is preliminary data.</text>
</comment>
<sequence length="86" mass="9910">MARPRQTIVSLEDTPYYHCCSRVVRKAFLCGIDNSTGENFEHRREWVDSRILELATIFAIDICAYAVMSNHLHVVIKVKSKHGHPQ</sequence>
<protein>
    <recommendedName>
        <fullName evidence="3">Transposase</fullName>
    </recommendedName>
</protein>
<accession>A0ABQ1J0Q4</accession>
<dbReference type="EMBL" id="BMII01000012">
    <property type="protein sequence ID" value="GGB57260.1"/>
    <property type="molecule type" value="Genomic_DNA"/>
</dbReference>
<evidence type="ECO:0000313" key="2">
    <source>
        <dbReference type="Proteomes" id="UP000617555"/>
    </source>
</evidence>
<dbReference type="SUPFAM" id="SSF143422">
    <property type="entry name" value="Transposase IS200-like"/>
    <property type="match status" value="1"/>
</dbReference>
<proteinExistence type="predicted"/>
<gene>
    <name evidence="1" type="ORF">GCM10011607_17300</name>
</gene>